<dbReference type="PROSITE" id="PS50157">
    <property type="entry name" value="ZINC_FINGER_C2H2_2"/>
    <property type="match status" value="1"/>
</dbReference>
<dbReference type="SMART" id="SM00355">
    <property type="entry name" value="ZnF_C2H2"/>
    <property type="match status" value="1"/>
</dbReference>
<dbReference type="InterPro" id="IPR036236">
    <property type="entry name" value="Znf_C2H2_sf"/>
</dbReference>
<accession>A0ABQ9Q1V8</accession>
<evidence type="ECO:0000256" key="2">
    <source>
        <dbReference type="SAM" id="MobiDB-lite"/>
    </source>
</evidence>
<reference evidence="4" key="1">
    <citation type="submission" date="2023-04" db="EMBL/GenBank/DDBJ databases">
        <title>Colletotrichum limetticola genome sequence.</title>
        <authorList>
            <person name="Baroncelli R."/>
        </authorList>
    </citation>
    <scope>NUCLEOTIDE SEQUENCE</scope>
    <source>
        <strain evidence="4">KLA-Anderson</strain>
    </source>
</reference>
<dbReference type="Gene3D" id="3.30.160.60">
    <property type="entry name" value="Classic Zinc Finger"/>
    <property type="match status" value="1"/>
</dbReference>
<evidence type="ECO:0000259" key="3">
    <source>
        <dbReference type="PROSITE" id="PS50157"/>
    </source>
</evidence>
<feature type="region of interest" description="Disordered" evidence="2">
    <location>
        <begin position="25"/>
        <end position="56"/>
    </location>
</feature>
<comment type="caution">
    <text evidence="4">The sequence shown here is derived from an EMBL/GenBank/DDBJ whole genome shotgun (WGS) entry which is preliminary data.</text>
</comment>
<keyword evidence="1" id="KW-0862">Zinc</keyword>
<dbReference type="InterPro" id="IPR013087">
    <property type="entry name" value="Znf_C2H2_type"/>
</dbReference>
<dbReference type="EMBL" id="JARUPT010000117">
    <property type="protein sequence ID" value="KAK0377779.1"/>
    <property type="molecule type" value="Genomic_DNA"/>
</dbReference>
<keyword evidence="1" id="KW-0863">Zinc-finger</keyword>
<dbReference type="SUPFAM" id="SSF57667">
    <property type="entry name" value="beta-beta-alpha zinc fingers"/>
    <property type="match status" value="1"/>
</dbReference>
<keyword evidence="1" id="KW-0479">Metal-binding</keyword>
<gene>
    <name evidence="4" type="ORF">CLIM01_04885</name>
</gene>
<dbReference type="PROSITE" id="PS00028">
    <property type="entry name" value="ZINC_FINGER_C2H2_1"/>
    <property type="match status" value="1"/>
</dbReference>
<proteinExistence type="predicted"/>
<protein>
    <recommendedName>
        <fullName evidence="3">C2H2-type domain-containing protein</fullName>
    </recommendedName>
</protein>
<keyword evidence="5" id="KW-1185">Reference proteome</keyword>
<evidence type="ECO:0000313" key="4">
    <source>
        <dbReference type="EMBL" id="KAK0377779.1"/>
    </source>
</evidence>
<dbReference type="Proteomes" id="UP001169217">
    <property type="component" value="Unassembled WGS sequence"/>
</dbReference>
<organism evidence="4 5">
    <name type="scientific">Colletotrichum limetticola</name>
    <dbReference type="NCBI Taxonomy" id="1209924"/>
    <lineage>
        <taxon>Eukaryota</taxon>
        <taxon>Fungi</taxon>
        <taxon>Dikarya</taxon>
        <taxon>Ascomycota</taxon>
        <taxon>Pezizomycotina</taxon>
        <taxon>Sordariomycetes</taxon>
        <taxon>Hypocreomycetidae</taxon>
        <taxon>Glomerellales</taxon>
        <taxon>Glomerellaceae</taxon>
        <taxon>Colletotrichum</taxon>
        <taxon>Colletotrichum acutatum species complex</taxon>
    </lineage>
</organism>
<evidence type="ECO:0000313" key="5">
    <source>
        <dbReference type="Proteomes" id="UP001169217"/>
    </source>
</evidence>
<sequence>MPVARAEAPSRFYCKEPSCDRTFSTRSNLKRHVQSKHGTPVQMPCGKDLPNHTSNTMRHQKSCGKCFAVLSQHSAHRDHNGTESPPISITHAATGFGFNLDTYTGNFNDMEFLTGDYTFEIY</sequence>
<evidence type="ECO:0000256" key="1">
    <source>
        <dbReference type="PROSITE-ProRule" id="PRU00042"/>
    </source>
</evidence>
<feature type="domain" description="C2H2-type" evidence="3">
    <location>
        <begin position="12"/>
        <end position="37"/>
    </location>
</feature>
<name>A0ABQ9Q1V8_9PEZI</name>